<protein>
    <submittedName>
        <fullName evidence="2">Uncharacterized protein</fullName>
    </submittedName>
</protein>
<feature type="non-terminal residue" evidence="2">
    <location>
        <position position="234"/>
    </location>
</feature>
<evidence type="ECO:0000313" key="2">
    <source>
        <dbReference type="EMBL" id="SVE48266.1"/>
    </source>
</evidence>
<accession>A0A383DUR0</accession>
<feature type="region of interest" description="Disordered" evidence="1">
    <location>
        <begin position="215"/>
        <end position="234"/>
    </location>
</feature>
<dbReference type="EMBL" id="UINC01220381">
    <property type="protein sequence ID" value="SVE48266.1"/>
    <property type="molecule type" value="Genomic_DNA"/>
</dbReference>
<gene>
    <name evidence="2" type="ORF">METZ01_LOCUS501120</name>
</gene>
<feature type="compositionally biased region" description="Polar residues" evidence="1">
    <location>
        <begin position="135"/>
        <end position="148"/>
    </location>
</feature>
<dbReference type="AlphaFoldDB" id="A0A383DUR0"/>
<feature type="non-terminal residue" evidence="2">
    <location>
        <position position="1"/>
    </location>
</feature>
<feature type="region of interest" description="Disordered" evidence="1">
    <location>
        <begin position="117"/>
        <end position="194"/>
    </location>
</feature>
<evidence type="ECO:0000256" key="1">
    <source>
        <dbReference type="SAM" id="MobiDB-lite"/>
    </source>
</evidence>
<organism evidence="2">
    <name type="scientific">marine metagenome</name>
    <dbReference type="NCBI Taxonomy" id="408172"/>
    <lineage>
        <taxon>unclassified sequences</taxon>
        <taxon>metagenomes</taxon>
        <taxon>ecological metagenomes</taxon>
    </lineage>
</organism>
<name>A0A383DUR0_9ZZZZ</name>
<reference evidence="2" key="1">
    <citation type="submission" date="2018-05" db="EMBL/GenBank/DDBJ databases">
        <authorList>
            <person name="Lanie J.A."/>
            <person name="Ng W.-L."/>
            <person name="Kazmierczak K.M."/>
            <person name="Andrzejewski T.M."/>
            <person name="Davidsen T.M."/>
            <person name="Wayne K.J."/>
            <person name="Tettelin H."/>
            <person name="Glass J.I."/>
            <person name="Rusch D."/>
            <person name="Podicherti R."/>
            <person name="Tsui H.-C.T."/>
            <person name="Winkler M.E."/>
        </authorList>
    </citation>
    <scope>NUCLEOTIDE SEQUENCE</scope>
</reference>
<feature type="compositionally biased region" description="Low complexity" evidence="1">
    <location>
        <begin position="221"/>
        <end position="234"/>
    </location>
</feature>
<sequence>SLFNVNDVVENCEEPQEYQESDSIPPLIVPDYLRNIQNKSVFNISNTQESNTFSQESFIMPMTSDKSSSIPEQNNQMGNIDGNELSELLQLIDQTISNRQLEGQYDPIYENVSADYESNPSMKPCLDGPPKYFSETISPRSMPSQAYTRPSDEPEAAEEEKSRRQKRREKRQQKTDKQPQEGIEEEISSKDSEELKENKLASIFKVLTESAIGIYTGGLTGSTTLRGGTSIAPT</sequence>
<proteinExistence type="predicted"/>